<evidence type="ECO:0000256" key="1">
    <source>
        <dbReference type="ARBA" id="ARBA00022679"/>
    </source>
</evidence>
<dbReference type="SUPFAM" id="SSF46785">
    <property type="entry name" value="Winged helix' DNA-binding domain"/>
    <property type="match status" value="1"/>
</dbReference>
<dbReference type="Gene3D" id="1.10.10.10">
    <property type="entry name" value="Winged helix-like DNA-binding domain superfamily/Winged helix DNA-binding domain"/>
    <property type="match status" value="1"/>
</dbReference>
<dbReference type="InterPro" id="IPR016181">
    <property type="entry name" value="Acyl_CoA_acyltransferase"/>
</dbReference>
<evidence type="ECO:0000313" key="4">
    <source>
        <dbReference type="EMBL" id="QVI24442.1"/>
    </source>
</evidence>
<keyword evidence="5" id="KW-1185">Reference proteome</keyword>
<feature type="domain" description="N-acetyltransferase" evidence="3">
    <location>
        <begin position="159"/>
        <end position="316"/>
    </location>
</feature>
<evidence type="ECO:0000259" key="3">
    <source>
        <dbReference type="PROSITE" id="PS51186"/>
    </source>
</evidence>
<dbReference type="PANTHER" id="PTHR13947">
    <property type="entry name" value="GNAT FAMILY N-ACETYLTRANSFERASE"/>
    <property type="match status" value="1"/>
</dbReference>
<dbReference type="PROSITE" id="PS50995">
    <property type="entry name" value="HTH_MARR_2"/>
    <property type="match status" value="1"/>
</dbReference>
<dbReference type="SMART" id="SM00347">
    <property type="entry name" value="HTH_MARR"/>
    <property type="match status" value="1"/>
</dbReference>
<reference evidence="4 5" key="1">
    <citation type="submission" date="2021-04" db="EMBL/GenBank/DDBJ databases">
        <title>Nocardia tengchongensis.</title>
        <authorList>
            <person name="Zhuang k."/>
            <person name="Ran Y."/>
            <person name="Li W."/>
        </authorList>
    </citation>
    <scope>NUCLEOTIDE SEQUENCE [LARGE SCALE GENOMIC DNA]</scope>
    <source>
        <strain evidence="4 5">CFH S0057</strain>
    </source>
</reference>
<name>A0ABX8CX28_9NOCA</name>
<dbReference type="EMBL" id="CP074371">
    <property type="protein sequence ID" value="QVI24442.1"/>
    <property type="molecule type" value="Genomic_DNA"/>
</dbReference>
<dbReference type="Pfam" id="PF12802">
    <property type="entry name" value="MarR_2"/>
    <property type="match status" value="1"/>
</dbReference>
<feature type="domain" description="HTH marR-type" evidence="2">
    <location>
        <begin position="1"/>
        <end position="149"/>
    </location>
</feature>
<gene>
    <name evidence="4" type="ORF">KHQ06_17960</name>
</gene>
<dbReference type="CDD" id="cd04301">
    <property type="entry name" value="NAT_SF"/>
    <property type="match status" value="1"/>
</dbReference>
<dbReference type="InterPro" id="IPR050769">
    <property type="entry name" value="NAT_camello-type"/>
</dbReference>
<dbReference type="InterPro" id="IPR000835">
    <property type="entry name" value="HTH_MarR-typ"/>
</dbReference>
<accession>A0ABX8CX28</accession>
<dbReference type="PANTHER" id="PTHR13947:SF37">
    <property type="entry name" value="LD18367P"/>
    <property type="match status" value="1"/>
</dbReference>
<dbReference type="Gene3D" id="3.40.630.30">
    <property type="match status" value="1"/>
</dbReference>
<organism evidence="4 5">
    <name type="scientific">Nocardia tengchongensis</name>
    <dbReference type="NCBI Taxonomy" id="2055889"/>
    <lineage>
        <taxon>Bacteria</taxon>
        <taxon>Bacillati</taxon>
        <taxon>Actinomycetota</taxon>
        <taxon>Actinomycetes</taxon>
        <taxon>Mycobacteriales</taxon>
        <taxon>Nocardiaceae</taxon>
        <taxon>Nocardia</taxon>
    </lineage>
</organism>
<dbReference type="Pfam" id="PF00583">
    <property type="entry name" value="Acetyltransf_1"/>
    <property type="match status" value="1"/>
</dbReference>
<sequence length="323" mass="35935">MAADTTDHLVEARHIAAVRAFNRRYTRIIGVLQGGMLGTEFSLAEGRILFELANFGAAEVVDLRLALDLDAGYMSRILARFEERGLVARRRSETDARRQVVTLTEAGRAAFTLLDQRTQTQIGELLVPHSPTVRTRLVGAMRTIEQILDTDSEPDPAAVVLRDPKPGEHGWVIARNAALYAEEFGWNGEYEALVARIVADWLDTRDPRRERAWIAEYQGAPVGCVYCVREDDATARLRLLLVEPSARGLGVGSALVDACLRFATDAGYTAMVLWTNSVLESARHLYQRAGFELAESNPHHSFGVDLVGQTWRRALRPRDDPGR</sequence>
<dbReference type="SUPFAM" id="SSF55729">
    <property type="entry name" value="Acyl-CoA N-acyltransferases (Nat)"/>
    <property type="match status" value="1"/>
</dbReference>
<keyword evidence="1" id="KW-0808">Transferase</keyword>
<dbReference type="InterPro" id="IPR000182">
    <property type="entry name" value="GNAT_dom"/>
</dbReference>
<dbReference type="InterPro" id="IPR036388">
    <property type="entry name" value="WH-like_DNA-bd_sf"/>
</dbReference>
<proteinExistence type="predicted"/>
<evidence type="ECO:0000259" key="2">
    <source>
        <dbReference type="PROSITE" id="PS50995"/>
    </source>
</evidence>
<dbReference type="InterPro" id="IPR036390">
    <property type="entry name" value="WH_DNA-bd_sf"/>
</dbReference>
<dbReference type="PROSITE" id="PS51186">
    <property type="entry name" value="GNAT"/>
    <property type="match status" value="1"/>
</dbReference>
<evidence type="ECO:0000313" key="5">
    <source>
        <dbReference type="Proteomes" id="UP000683310"/>
    </source>
</evidence>
<dbReference type="RefSeq" id="WP_213560505.1">
    <property type="nucleotide sequence ID" value="NZ_JBHZDI010000018.1"/>
</dbReference>
<dbReference type="Proteomes" id="UP000683310">
    <property type="component" value="Chromosome"/>
</dbReference>
<protein>
    <submittedName>
        <fullName evidence="4">MarR family transcriptional regulator</fullName>
    </submittedName>
</protein>